<protein>
    <submittedName>
        <fullName evidence="5">GTPase-activating protein gyp8</fullName>
    </submittedName>
</protein>
<dbReference type="Gene3D" id="1.10.472.80">
    <property type="entry name" value="Ypt/Rab-GAP domain of gyp1p, domain 3"/>
    <property type="match status" value="1"/>
</dbReference>
<dbReference type="OrthoDB" id="206700at2759"/>
<dbReference type="PANTHER" id="PTHR20913:SF7">
    <property type="entry name" value="RE60063P"/>
    <property type="match status" value="1"/>
</dbReference>
<dbReference type="Proteomes" id="UP001140560">
    <property type="component" value="Unassembled WGS sequence"/>
</dbReference>
<proteinExistence type="predicted"/>
<keyword evidence="3" id="KW-0472">Membrane</keyword>
<reference evidence="5" key="1">
    <citation type="submission" date="2022-10" db="EMBL/GenBank/DDBJ databases">
        <title>Tapping the CABI collections for fungal endophytes: first genome assemblies for Collariella, Neodidymelliopsis, Ascochyta clinopodiicola, Didymella pomorum, Didymosphaeria variabile, Neocosmospora piperis and Neocucurbitaria cava.</title>
        <authorList>
            <person name="Hill R."/>
        </authorList>
    </citation>
    <scope>NUCLEOTIDE SEQUENCE</scope>
    <source>
        <strain evidence="5">IMI 356814</strain>
    </source>
</reference>
<dbReference type="PANTHER" id="PTHR20913">
    <property type="entry name" value="TBC1 DOMAIN FAMILY MEMBER 20/GTPASE"/>
    <property type="match status" value="1"/>
</dbReference>
<dbReference type="Pfam" id="PF00566">
    <property type="entry name" value="RabGAP-TBC"/>
    <property type="match status" value="1"/>
</dbReference>
<sequence>MASRTPSRSVSRSVSSNSLPPRRATPVAELSPADKDKATLIRAACEDGDVDTLVQLATSNSGLVSDSLRRTAWPLLLGCADHDRDTQKVPWTELPAHKDEHQVGLDVNRAFVYYPKNESEKQLDRRKEDLSNVILEVLRQHPALCYFQGYHDIVQVFLLVLGPQDAPAVVARLSLLRIRDFMLSLLDPAIAQLELLRPILRAADPALHEHLPKSQPSFALAGTITMFAHNIQDYKDITRLFDFFLARHAVMPIYLFAAAVLSKREELLEIDKEDEDILYVMLGKLPQPFDVEFHLARTLELYERLPPAALNSWEWWRISSSSVLKASATNSSLRRLTLEDGEMFFAQQEKEVRRQQALRQAAKNLKYVRIRLWYYRRFGAVGLTVLVGAFALWLGRNGGYGPTLYRFFGPLGSLFNRIMGV</sequence>
<dbReference type="SUPFAM" id="SSF47923">
    <property type="entry name" value="Ypt/Rab-GAP domain of gyp1p"/>
    <property type="match status" value="2"/>
</dbReference>
<dbReference type="FunFam" id="1.10.472.80:FF:000060">
    <property type="entry name" value="TBC domain protein, putative"/>
    <property type="match status" value="1"/>
</dbReference>
<dbReference type="EMBL" id="JAPEUY010000017">
    <property type="protein sequence ID" value="KAJ4364384.1"/>
    <property type="molecule type" value="Genomic_DNA"/>
</dbReference>
<dbReference type="InterPro" id="IPR035969">
    <property type="entry name" value="Rab-GAP_TBC_sf"/>
</dbReference>
<dbReference type="Gene3D" id="1.10.8.1310">
    <property type="match status" value="1"/>
</dbReference>
<comment type="caution">
    <text evidence="5">The sequence shown here is derived from an EMBL/GenBank/DDBJ whole genome shotgun (WGS) entry which is preliminary data.</text>
</comment>
<keyword evidence="6" id="KW-1185">Reference proteome</keyword>
<dbReference type="AlphaFoldDB" id="A0A9W8Y105"/>
<evidence type="ECO:0000256" key="2">
    <source>
        <dbReference type="SAM" id="MobiDB-lite"/>
    </source>
</evidence>
<dbReference type="InterPro" id="IPR000195">
    <property type="entry name" value="Rab-GAP-TBC_dom"/>
</dbReference>
<feature type="transmembrane region" description="Helical" evidence="3">
    <location>
        <begin position="374"/>
        <end position="394"/>
    </location>
</feature>
<keyword evidence="3" id="KW-1133">Transmembrane helix</keyword>
<feature type="compositionally biased region" description="Low complexity" evidence="2">
    <location>
        <begin position="1"/>
        <end position="22"/>
    </location>
</feature>
<evidence type="ECO:0000256" key="3">
    <source>
        <dbReference type="SAM" id="Phobius"/>
    </source>
</evidence>
<dbReference type="FunFam" id="1.10.8.1310:FF:000001">
    <property type="entry name" value="TBC1 domain family, member 20"/>
    <property type="match status" value="1"/>
</dbReference>
<organism evidence="5 6">
    <name type="scientific">Neocucurbitaria cava</name>
    <dbReference type="NCBI Taxonomy" id="798079"/>
    <lineage>
        <taxon>Eukaryota</taxon>
        <taxon>Fungi</taxon>
        <taxon>Dikarya</taxon>
        <taxon>Ascomycota</taxon>
        <taxon>Pezizomycotina</taxon>
        <taxon>Dothideomycetes</taxon>
        <taxon>Pleosporomycetidae</taxon>
        <taxon>Pleosporales</taxon>
        <taxon>Pleosporineae</taxon>
        <taxon>Cucurbitariaceae</taxon>
        <taxon>Neocucurbitaria</taxon>
    </lineage>
</organism>
<name>A0A9W8Y105_9PLEO</name>
<dbReference type="GO" id="GO:0005789">
    <property type="term" value="C:endoplasmic reticulum membrane"/>
    <property type="evidence" value="ECO:0007669"/>
    <property type="project" value="TreeGrafter"/>
</dbReference>
<dbReference type="InterPro" id="IPR045913">
    <property type="entry name" value="TBC20/Gyp8-like"/>
</dbReference>
<dbReference type="SMART" id="SM00164">
    <property type="entry name" value="TBC"/>
    <property type="match status" value="1"/>
</dbReference>
<feature type="region of interest" description="Disordered" evidence="2">
    <location>
        <begin position="1"/>
        <end position="33"/>
    </location>
</feature>
<accession>A0A9W8Y105</accession>
<dbReference type="PROSITE" id="PS50086">
    <property type="entry name" value="TBC_RABGAP"/>
    <property type="match status" value="1"/>
</dbReference>
<evidence type="ECO:0000256" key="1">
    <source>
        <dbReference type="ARBA" id="ARBA00022468"/>
    </source>
</evidence>
<evidence type="ECO:0000259" key="4">
    <source>
        <dbReference type="PROSITE" id="PS50086"/>
    </source>
</evidence>
<dbReference type="GO" id="GO:0006888">
    <property type="term" value="P:endoplasmic reticulum to Golgi vesicle-mediated transport"/>
    <property type="evidence" value="ECO:0007669"/>
    <property type="project" value="TreeGrafter"/>
</dbReference>
<dbReference type="GO" id="GO:0005096">
    <property type="term" value="F:GTPase activator activity"/>
    <property type="evidence" value="ECO:0007669"/>
    <property type="project" value="UniProtKB-KW"/>
</dbReference>
<evidence type="ECO:0000313" key="5">
    <source>
        <dbReference type="EMBL" id="KAJ4364384.1"/>
    </source>
</evidence>
<keyword evidence="1" id="KW-0343">GTPase activation</keyword>
<gene>
    <name evidence="5" type="primary">GYP8</name>
    <name evidence="5" type="ORF">N0V83_008977</name>
</gene>
<keyword evidence="3" id="KW-0812">Transmembrane</keyword>
<evidence type="ECO:0000313" key="6">
    <source>
        <dbReference type="Proteomes" id="UP001140560"/>
    </source>
</evidence>
<feature type="domain" description="Rab-GAP TBC" evidence="4">
    <location>
        <begin position="63"/>
        <end position="248"/>
    </location>
</feature>